<keyword evidence="2" id="KW-0067">ATP-binding</keyword>
<protein>
    <submittedName>
        <fullName evidence="4">Class 3 adenylate cyclase/tetratricopeptide (TPR) repeat protein</fullName>
    </submittedName>
</protein>
<reference evidence="4 5" key="1">
    <citation type="submission" date="2020-08" db="EMBL/GenBank/DDBJ databases">
        <title>Sequencing the genomes of 1000 actinobacteria strains.</title>
        <authorList>
            <person name="Klenk H.-P."/>
        </authorList>
    </citation>
    <scope>NUCLEOTIDE SEQUENCE [LARGE SCALE GENOMIC DNA]</scope>
    <source>
        <strain evidence="4 5">DSM 45362</strain>
    </source>
</reference>
<dbReference type="CDD" id="cd07302">
    <property type="entry name" value="CHD"/>
    <property type="match status" value="1"/>
</dbReference>
<dbReference type="InterPro" id="IPR011990">
    <property type="entry name" value="TPR-like_helical_dom_sf"/>
</dbReference>
<dbReference type="GO" id="GO:0005737">
    <property type="term" value="C:cytoplasm"/>
    <property type="evidence" value="ECO:0007669"/>
    <property type="project" value="TreeGrafter"/>
</dbReference>
<name>A0A841BWW3_9ACTN</name>
<dbReference type="GO" id="GO:0004016">
    <property type="term" value="F:adenylate cyclase activity"/>
    <property type="evidence" value="ECO:0007669"/>
    <property type="project" value="UniProtKB-ARBA"/>
</dbReference>
<dbReference type="Pfam" id="PF00211">
    <property type="entry name" value="Guanylate_cyc"/>
    <property type="match status" value="1"/>
</dbReference>
<dbReference type="InterPro" id="IPR029787">
    <property type="entry name" value="Nucleotide_cyclase"/>
</dbReference>
<dbReference type="GO" id="GO:0009190">
    <property type="term" value="P:cyclic nucleotide biosynthetic process"/>
    <property type="evidence" value="ECO:0007669"/>
    <property type="project" value="InterPro"/>
</dbReference>
<evidence type="ECO:0000313" key="4">
    <source>
        <dbReference type="EMBL" id="MBB5871220.1"/>
    </source>
</evidence>
<keyword evidence="1" id="KW-0547">Nucleotide-binding</keyword>
<dbReference type="GO" id="GO:0005524">
    <property type="term" value="F:ATP binding"/>
    <property type="evidence" value="ECO:0007669"/>
    <property type="project" value="UniProtKB-KW"/>
</dbReference>
<dbReference type="SUPFAM" id="SSF52540">
    <property type="entry name" value="P-loop containing nucleoside triphosphate hydrolases"/>
    <property type="match status" value="1"/>
</dbReference>
<dbReference type="InterPro" id="IPR001054">
    <property type="entry name" value="A/G_cyclase"/>
</dbReference>
<dbReference type="Gene3D" id="1.25.40.10">
    <property type="entry name" value="Tetratricopeptide repeat domain"/>
    <property type="match status" value="2"/>
</dbReference>
<dbReference type="Proteomes" id="UP000587527">
    <property type="component" value="Unassembled WGS sequence"/>
</dbReference>
<dbReference type="PROSITE" id="PS50125">
    <property type="entry name" value="GUANYLATE_CYCLASE_2"/>
    <property type="match status" value="1"/>
</dbReference>
<gene>
    <name evidence="4" type="ORF">F4553_004599</name>
</gene>
<dbReference type="SUPFAM" id="SSF48452">
    <property type="entry name" value="TPR-like"/>
    <property type="match status" value="2"/>
</dbReference>
<evidence type="ECO:0000256" key="1">
    <source>
        <dbReference type="ARBA" id="ARBA00022741"/>
    </source>
</evidence>
<dbReference type="InterPro" id="IPR027417">
    <property type="entry name" value="P-loop_NTPase"/>
</dbReference>
<dbReference type="EMBL" id="JACHMN010000002">
    <property type="protein sequence ID" value="MBB5871220.1"/>
    <property type="molecule type" value="Genomic_DNA"/>
</dbReference>
<evidence type="ECO:0000313" key="5">
    <source>
        <dbReference type="Proteomes" id="UP000587527"/>
    </source>
</evidence>
<keyword evidence="5" id="KW-1185">Reference proteome</keyword>
<dbReference type="Gene3D" id="3.40.50.300">
    <property type="entry name" value="P-loop containing nucleotide triphosphate hydrolases"/>
    <property type="match status" value="1"/>
</dbReference>
<feature type="domain" description="Guanylate cyclase" evidence="3">
    <location>
        <begin position="39"/>
        <end position="167"/>
    </location>
</feature>
<dbReference type="GO" id="GO:0035556">
    <property type="term" value="P:intracellular signal transduction"/>
    <property type="evidence" value="ECO:0007669"/>
    <property type="project" value="InterPro"/>
</dbReference>
<proteinExistence type="predicted"/>
<organism evidence="4 5">
    <name type="scientific">Allocatelliglobosispora scoriae</name>
    <dbReference type="NCBI Taxonomy" id="643052"/>
    <lineage>
        <taxon>Bacteria</taxon>
        <taxon>Bacillati</taxon>
        <taxon>Actinomycetota</taxon>
        <taxon>Actinomycetes</taxon>
        <taxon>Micromonosporales</taxon>
        <taxon>Micromonosporaceae</taxon>
        <taxon>Allocatelliglobosispora</taxon>
    </lineage>
</organism>
<accession>A0A841BWW3</accession>
<dbReference type="AlphaFoldDB" id="A0A841BWW3"/>
<dbReference type="PANTHER" id="PTHR16305:SF28">
    <property type="entry name" value="GUANYLATE CYCLASE DOMAIN-CONTAINING PROTEIN"/>
    <property type="match status" value="1"/>
</dbReference>
<dbReference type="RefSeq" id="WP_184839139.1">
    <property type="nucleotide sequence ID" value="NZ_JACHMN010000002.1"/>
</dbReference>
<evidence type="ECO:0000256" key="2">
    <source>
        <dbReference type="ARBA" id="ARBA00022840"/>
    </source>
</evidence>
<dbReference type="Gene3D" id="3.30.70.1230">
    <property type="entry name" value="Nucleotide cyclase"/>
    <property type="match status" value="1"/>
</dbReference>
<comment type="caution">
    <text evidence="4">The sequence shown here is derived from an EMBL/GenBank/DDBJ whole genome shotgun (WGS) entry which is preliminary data.</text>
</comment>
<sequence>MTCPICGTVAVLGANFCHNCGAALPAAADLPRAERRVVTVLFGDLSDFTSWSEDLDPERVGAVTDRVMAALAGAVKTFGGHVDKLTGDGIMAVFGAPVAHEDDAERAVRAALSIQRAVRRVLDDERGGGAPLGLRVGLNTGEVIAGIQGAIEYTVIGDVVNTAARLADAAAIGAVYAGRRTADATRHLAGWRELRPLRLKGKREPVEAFELLGLHDAPGTRSGMGDEAPFVGREAELGRVIGRLAEVVDRNEPRVLVLTAEAGIGKTRFAAEVERFATGYEVVPGRYPARTGARVLSVHCAAYGERRRLAPLADLVRQAIGLPMDQSTAVTRVAIEERLIRLRQRLLARSRPGEPVPAIAVDHLLILLGLYPDGARPIDDETKNADLSVLAKAVAGFLSALAAESPVVVLVDDLQDATPDTIDALGITLAELTGPILVLLLGRPELVRKAGLLTRVADAEVQTLAPLRGADAARLLASYLRGGRLPQPDEDRLLATAQGNPFYLAELVTLLIERGALTRGIAGRPVPTTAAGGLGSPHRAIPSASRAEPASVWRLTPGSLGSRLLSRDLAAVLAARIDALPADARSVLRDAAVVGDTSPAGALEALRERRSGRDGRPAAVVAVELDRAIDELLARRMLRRVRGGFAFATPLLREAAYGGISKADLADRHAFLARWAAPAGPSAADEPWTAPSGRRLAPAMHGVPDDVRDDFIADHAERAHQLADAVRLRPDAAAREVSPLGVAALGRAAARASAEGEPASALELTARAEKLAGSLPLPIWLTHARALLQSGRTAEALTNSEKIIANAAEEPRIRAAALLLAGRAHRVLGDPVRSTACWQEALSVATEASASAERAEAMRRLGMADFLSGRLSDAGSRFAAAFQVAVAAGDRRSQAWSLQNLAWVTTTRGDFAGADAALGRAARLFAELRDPAGRAWLRGATAFNRLLAGRLTEAQRLARVFLPFGERVGEAWAVGTLRAVDAYAAAELGELDSADRDARRAYRDFAAANDLWGRGFALVVRGVIARGLNEPGHAADLLSDALTYGERTAHPLLLGMAGTMRGFVSLDQGDPDGAERDARRVLSIVTEHGMLESVQVGPRALLGAARLAAGDPQGAIDALEVLARKPTAPSMLFSRSQAVALYASALLAAGRRDEALTQAELAVALPADDIRSKRVATRVLTEVRSAT</sequence>
<dbReference type="SMART" id="SM00044">
    <property type="entry name" value="CYCc"/>
    <property type="match status" value="1"/>
</dbReference>
<dbReference type="PANTHER" id="PTHR16305">
    <property type="entry name" value="TESTICULAR SOLUBLE ADENYLYL CYCLASE"/>
    <property type="match status" value="1"/>
</dbReference>
<dbReference type="SUPFAM" id="SSF55073">
    <property type="entry name" value="Nucleotide cyclase"/>
    <property type="match status" value="1"/>
</dbReference>
<evidence type="ECO:0000259" key="3">
    <source>
        <dbReference type="PROSITE" id="PS50125"/>
    </source>
</evidence>
<dbReference type="Pfam" id="PF13191">
    <property type="entry name" value="AAA_16"/>
    <property type="match status" value="1"/>
</dbReference>
<dbReference type="InterPro" id="IPR041664">
    <property type="entry name" value="AAA_16"/>
</dbReference>